<evidence type="ECO:0008006" key="4">
    <source>
        <dbReference type="Google" id="ProtNLM"/>
    </source>
</evidence>
<feature type="region of interest" description="Disordered" evidence="1">
    <location>
        <begin position="1"/>
        <end position="31"/>
    </location>
</feature>
<dbReference type="Proteomes" id="UP001055167">
    <property type="component" value="Unassembled WGS sequence"/>
</dbReference>
<comment type="caution">
    <text evidence="2">The sequence shown here is derived from an EMBL/GenBank/DDBJ whole genome shotgun (WGS) entry which is preliminary data.</text>
</comment>
<dbReference type="SUPFAM" id="SSF103025">
    <property type="entry name" value="Folate-binding domain"/>
    <property type="match status" value="1"/>
</dbReference>
<feature type="compositionally biased region" description="Low complexity" evidence="1">
    <location>
        <begin position="8"/>
        <end position="24"/>
    </location>
</feature>
<gene>
    <name evidence="2" type="ORF">OPKNFCMD_5567</name>
</gene>
<keyword evidence="3" id="KW-1185">Reference proteome</keyword>
<evidence type="ECO:0000313" key="3">
    <source>
        <dbReference type="Proteomes" id="UP001055167"/>
    </source>
</evidence>
<evidence type="ECO:0000256" key="1">
    <source>
        <dbReference type="SAM" id="MobiDB-lite"/>
    </source>
</evidence>
<dbReference type="InterPro" id="IPR027266">
    <property type="entry name" value="TrmE/GcvT-like"/>
</dbReference>
<dbReference type="RefSeq" id="WP_128566120.1">
    <property type="nucleotide sequence ID" value="NZ_BPQH01000022.1"/>
</dbReference>
<evidence type="ECO:0000313" key="2">
    <source>
        <dbReference type="EMBL" id="GJD52800.1"/>
    </source>
</evidence>
<dbReference type="Gene3D" id="3.30.70.1520">
    <property type="entry name" value="Heterotetrameric sarcosine oxidase"/>
    <property type="match status" value="1"/>
</dbReference>
<dbReference type="Gene3D" id="3.30.1360.120">
    <property type="entry name" value="Probable tRNA modification gtpase trme, domain 1"/>
    <property type="match status" value="1"/>
</dbReference>
<dbReference type="EMBL" id="BPQH01000022">
    <property type="protein sequence ID" value="GJD52800.1"/>
    <property type="molecule type" value="Genomic_DNA"/>
</dbReference>
<reference evidence="2" key="1">
    <citation type="journal article" date="2021" name="Front. Microbiol.">
        <title>Comprehensive Comparative Genomics and Phenotyping of Methylobacterium Species.</title>
        <authorList>
            <person name="Alessa O."/>
            <person name="Ogura Y."/>
            <person name="Fujitani Y."/>
            <person name="Takami H."/>
            <person name="Hayashi T."/>
            <person name="Sahin N."/>
            <person name="Tani A."/>
        </authorList>
    </citation>
    <scope>NUCLEOTIDE SEQUENCE</scope>
    <source>
        <strain evidence="2">KCTC 52305</strain>
    </source>
</reference>
<accession>A0ABQ4R525</accession>
<proteinExistence type="predicted"/>
<organism evidence="2 3">
    <name type="scientific">Methylobacterium crusticola</name>
    <dbReference type="NCBI Taxonomy" id="1697972"/>
    <lineage>
        <taxon>Bacteria</taxon>
        <taxon>Pseudomonadati</taxon>
        <taxon>Pseudomonadota</taxon>
        <taxon>Alphaproteobacteria</taxon>
        <taxon>Hyphomicrobiales</taxon>
        <taxon>Methylobacteriaceae</taxon>
        <taxon>Methylobacterium</taxon>
    </lineage>
</organism>
<dbReference type="Pfam" id="PF04268">
    <property type="entry name" value="SoxG"/>
    <property type="match status" value="1"/>
</dbReference>
<sequence length="238" mass="23827">MPEAASMPGTSRPGTSRPGTPSPGAAAEASLRPVPAFGGLAASSPDGRLVVREREGLGLATVTARRGRGGDLAEVLRASRGLVLRPGPTVSRAGDLALVGTGPETWFAVGAGGGWRFSRALAATLAGLAAVADQSSGYGVLRLSGPAVRAVLAKGVPVDLHPSAFAAGDAAVTLAGHVGIVLWRAEDRADGEEAFDVAVFRSYAESFRHWLFASAAEFGLADGPAPGPGTAGAVSRPA</sequence>
<dbReference type="InterPro" id="IPR007375">
    <property type="entry name" value="SoxG"/>
</dbReference>
<reference evidence="2" key="2">
    <citation type="submission" date="2021-08" db="EMBL/GenBank/DDBJ databases">
        <authorList>
            <person name="Tani A."/>
            <person name="Ola A."/>
            <person name="Ogura Y."/>
            <person name="Katsura K."/>
            <person name="Hayashi T."/>
        </authorList>
    </citation>
    <scope>NUCLEOTIDE SEQUENCE</scope>
    <source>
        <strain evidence="2">KCTC 52305</strain>
    </source>
</reference>
<name>A0ABQ4R525_9HYPH</name>
<protein>
    <recommendedName>
        <fullName evidence="4">Sarcosine oxidase subunit gamma</fullName>
    </recommendedName>
</protein>